<dbReference type="OrthoDB" id="9815002at2"/>
<evidence type="ECO:0000313" key="8">
    <source>
        <dbReference type="Proteomes" id="UP000050863"/>
    </source>
</evidence>
<comment type="caution">
    <text evidence="7">The sequence shown here is derived from an EMBL/GenBank/DDBJ whole genome shotgun (WGS) entry which is preliminary data.</text>
</comment>
<evidence type="ECO:0000256" key="1">
    <source>
        <dbReference type="ARBA" id="ARBA00007734"/>
    </source>
</evidence>
<dbReference type="Gene3D" id="1.25.20.10">
    <property type="entry name" value="Bacterial muramidases"/>
    <property type="match status" value="1"/>
</dbReference>
<feature type="region of interest" description="Disordered" evidence="4">
    <location>
        <begin position="29"/>
        <end position="86"/>
    </location>
</feature>
<dbReference type="STRING" id="280332.CQ12_21995"/>
<dbReference type="EMBL" id="LLXZ01000046">
    <property type="protein sequence ID" value="KRR11491.1"/>
    <property type="molecule type" value="Genomic_DNA"/>
</dbReference>
<feature type="compositionally biased region" description="Basic residues" evidence="4">
    <location>
        <begin position="51"/>
        <end position="65"/>
    </location>
</feature>
<dbReference type="Proteomes" id="UP000050863">
    <property type="component" value="Unassembled WGS sequence"/>
</dbReference>
<name>A0A0R3M1Z9_9BRAD</name>
<comment type="similarity">
    <text evidence="2">Belongs to the virb1 family.</text>
</comment>
<organism evidence="7 8">
    <name type="scientific">Bradyrhizobium jicamae</name>
    <dbReference type="NCBI Taxonomy" id="280332"/>
    <lineage>
        <taxon>Bacteria</taxon>
        <taxon>Pseudomonadati</taxon>
        <taxon>Pseudomonadota</taxon>
        <taxon>Alphaproteobacteria</taxon>
        <taxon>Hyphomicrobiales</taxon>
        <taxon>Nitrobacteraceae</taxon>
        <taxon>Bradyrhizobium</taxon>
    </lineage>
</organism>
<evidence type="ECO:0000256" key="2">
    <source>
        <dbReference type="ARBA" id="ARBA00009387"/>
    </source>
</evidence>
<feature type="compositionally biased region" description="Basic and acidic residues" evidence="4">
    <location>
        <begin position="36"/>
        <end position="50"/>
    </location>
</feature>
<dbReference type="Pfam" id="PF01464">
    <property type="entry name" value="SLT"/>
    <property type="match status" value="1"/>
</dbReference>
<feature type="chain" id="PRO_5006443596" evidence="5">
    <location>
        <begin position="27"/>
        <end position="732"/>
    </location>
</feature>
<dbReference type="PANTHER" id="PTHR37423">
    <property type="entry name" value="SOLUBLE LYTIC MUREIN TRANSGLYCOSYLASE-RELATED"/>
    <property type="match status" value="1"/>
</dbReference>
<evidence type="ECO:0000259" key="6">
    <source>
        <dbReference type="Pfam" id="PF01464"/>
    </source>
</evidence>
<dbReference type="GO" id="GO:0004553">
    <property type="term" value="F:hydrolase activity, hydrolyzing O-glycosyl compounds"/>
    <property type="evidence" value="ECO:0007669"/>
    <property type="project" value="InterPro"/>
</dbReference>
<evidence type="ECO:0000256" key="3">
    <source>
        <dbReference type="ARBA" id="ARBA00022729"/>
    </source>
</evidence>
<keyword evidence="3 5" id="KW-0732">Signal</keyword>
<dbReference type="AlphaFoldDB" id="A0A0R3M1Z9"/>
<reference evidence="7 8" key="1">
    <citation type="submission" date="2014-03" db="EMBL/GenBank/DDBJ databases">
        <title>Bradyrhizobium valentinum sp. nov., isolated from effective nodules of Lupinus mariae-josephae, a lupine endemic of basic-lime soils in Eastern Spain.</title>
        <authorList>
            <person name="Duran D."/>
            <person name="Rey L."/>
            <person name="Navarro A."/>
            <person name="Busquets A."/>
            <person name="Imperial J."/>
            <person name="Ruiz-Argueso T."/>
        </authorList>
    </citation>
    <scope>NUCLEOTIDE SEQUENCE [LARGE SCALE GENOMIC DNA]</scope>
    <source>
        <strain evidence="7 8">PAC68</strain>
    </source>
</reference>
<comment type="similarity">
    <text evidence="1">Belongs to the transglycosylase Slt family.</text>
</comment>
<feature type="domain" description="Transglycosylase SLT" evidence="6">
    <location>
        <begin position="561"/>
        <end position="667"/>
    </location>
</feature>
<dbReference type="CDD" id="cd13401">
    <property type="entry name" value="Slt70-like"/>
    <property type="match status" value="1"/>
</dbReference>
<feature type="signal peptide" evidence="5">
    <location>
        <begin position="1"/>
        <end position="26"/>
    </location>
</feature>
<protein>
    <submittedName>
        <fullName evidence="7">Lytic transglycosylase</fullName>
    </submittedName>
</protein>
<keyword evidence="8" id="KW-1185">Reference proteome</keyword>
<dbReference type="SUPFAM" id="SSF53955">
    <property type="entry name" value="Lysozyme-like"/>
    <property type="match status" value="1"/>
</dbReference>
<dbReference type="InterPro" id="IPR008258">
    <property type="entry name" value="Transglycosylase_SLT_dom_1"/>
</dbReference>
<sequence length="732" mass="81843">MNRCLRSLSCFFTLAGLTLFSTDATARASHKPHAQKAHEATKKSHAVKESRPHRKAALGKNRHAKNASAQRKAKRPEAPPAPKEAIAPLTGDLALVKESIELARKAKTEEATDIRNRIADPAAQKLVEWFILRHPATTTTFSRYAAFIAANPQWPSAALLRRRAEARLWEQRIDAATVRSFTADRPTYAKGKLALARVLLAEGDQDGAARLVRDAWQSDELSERLETDVLETFRDLLNRDDHRARMDRRIGAKDLAGAKRAARRLGDDELAIVKACAAVRGKSDKAKDALDDVAAEARQDLGYTLCRIQWMLAEKRIDDAARLMLAAAPETMALQDTDQWWRERRFLARRLLDDGKFQTAYDVIRPAALPANEYYRSDYHFMCGWIALRYLHDPATAARHFARIDEGQVNPTVLSRANYWRGRAAEALGQADAMRLSYEAAARYPTAYYGQLARARLGRDQIELRAPSPVLASTDASATDERVRAAEMLYEIGERDVVLYFAADLGEQSSDVALLEALGELTGRRNDARAMLQVGKPSLGRGLRLDHYAFPIIGIPPHRQLAPEIEHSMIYSVARTESAFDQRDKSTANAVGLMQVTPEAGRDTAKRFKVSYDWDRMVSDPVYNTQMGAAELSALLSEYKGNHIMTFAGYNAGRGRVRDWIKAYGDPRDPKVDPVDWVERIPFSETRNYVQRVMENLAVYRVRFGSDAAVASKADQRVNTREVNAAAPTGSQ</sequence>
<dbReference type="RefSeq" id="WP_057834608.1">
    <property type="nucleotide sequence ID" value="NZ_LLXZ01000046.1"/>
</dbReference>
<dbReference type="InterPro" id="IPR023346">
    <property type="entry name" value="Lysozyme-like_dom_sf"/>
</dbReference>
<gene>
    <name evidence="7" type="ORF">CQ12_21995</name>
</gene>
<evidence type="ECO:0000256" key="4">
    <source>
        <dbReference type="SAM" id="MobiDB-lite"/>
    </source>
</evidence>
<dbReference type="GO" id="GO:0042597">
    <property type="term" value="C:periplasmic space"/>
    <property type="evidence" value="ECO:0007669"/>
    <property type="project" value="InterPro"/>
</dbReference>
<dbReference type="SUPFAM" id="SSF48435">
    <property type="entry name" value="Bacterial muramidases"/>
    <property type="match status" value="1"/>
</dbReference>
<dbReference type="Gene3D" id="1.10.530.10">
    <property type="match status" value="1"/>
</dbReference>
<dbReference type="PANTHER" id="PTHR37423:SF2">
    <property type="entry name" value="MEMBRANE-BOUND LYTIC MUREIN TRANSGLYCOSYLASE C"/>
    <property type="match status" value="1"/>
</dbReference>
<dbReference type="InterPro" id="IPR008939">
    <property type="entry name" value="Lytic_TGlycosylase_superhlx_U"/>
</dbReference>
<accession>A0A0R3M1Z9</accession>
<evidence type="ECO:0000313" key="7">
    <source>
        <dbReference type="EMBL" id="KRR11491.1"/>
    </source>
</evidence>
<evidence type="ECO:0000256" key="5">
    <source>
        <dbReference type="SAM" id="SignalP"/>
    </source>
</evidence>
<proteinExistence type="inferred from homology"/>